<keyword evidence="6 9" id="KW-0812">Transmembrane</keyword>
<dbReference type="InterPro" id="IPR000515">
    <property type="entry name" value="MetI-like"/>
</dbReference>
<comment type="function">
    <text evidence="10">Part of the binding-protein-dependent transport system for phosphate; probably responsible for the translocation of the substrate across the membrane.</text>
</comment>
<comment type="caution">
    <text evidence="12">The sequence shown here is derived from an EMBL/GenBank/DDBJ whole genome shotgun (WGS) entry which is preliminary data.</text>
</comment>
<sequence>MTWSSRDPALPGPVLEHRRIRLGDVVFQGISVAAALAATGLLGLITFKVIAQAWPAMRGFGIGFVWTEAWNPVAERFGALTFVYGTVVTALIALLLATPLSIAIALFLAEVAPRRLAAPIATVVELLAAIPSVVLGLWGILVFGPWVAQHLEPWLLSWLGFLPIFSGDPSQAGILPAALVLTIMIVPITSAICRELFVRTPRDLMDGAMALGSTRWEAIRGVMFAYAAPGISAAVLLGLGRAFGEAIAVTQVVGGADFISASLYAPGDTLASRIASQYQGATSNLQVGSILYLAAILMVISLATNLAALLVVRRFEKARRAA</sequence>
<evidence type="ECO:0000256" key="10">
    <source>
        <dbReference type="RuleBase" id="RU363054"/>
    </source>
</evidence>
<dbReference type="GO" id="GO:0005886">
    <property type="term" value="C:plasma membrane"/>
    <property type="evidence" value="ECO:0007669"/>
    <property type="project" value="UniProtKB-SubCell"/>
</dbReference>
<reference evidence="13" key="2">
    <citation type="journal article" date="2019" name="MicrobiologyOpen">
        <title>High-quality draft genome sequence of Gaiella occulta isolated from a 150 meter deep mineral water borehole and comparison with the genome sequences of other deep-branching lineages of the phylum Actinobacteria.</title>
        <authorList>
            <person name="Severino R."/>
            <person name="Froufe H.J.C."/>
            <person name="Barroso C."/>
            <person name="Albuquerque L."/>
            <person name="Lobo-da-Cunha A."/>
            <person name="da Costa M.S."/>
            <person name="Egas C."/>
        </authorList>
    </citation>
    <scope>NUCLEOTIDE SEQUENCE [LARGE SCALE GENOMIC DNA]</scope>
    <source>
        <strain evidence="13">F2-233</strain>
    </source>
</reference>
<dbReference type="Gene3D" id="1.10.3720.10">
    <property type="entry name" value="MetI-like"/>
    <property type="match status" value="1"/>
</dbReference>
<organism evidence="12 13">
    <name type="scientific">Gaiella occulta</name>
    <dbReference type="NCBI Taxonomy" id="1002870"/>
    <lineage>
        <taxon>Bacteria</taxon>
        <taxon>Bacillati</taxon>
        <taxon>Actinomycetota</taxon>
        <taxon>Thermoleophilia</taxon>
        <taxon>Gaiellales</taxon>
        <taxon>Gaiellaceae</taxon>
        <taxon>Gaiella</taxon>
    </lineage>
</organism>
<dbReference type="PROSITE" id="PS50928">
    <property type="entry name" value="ABC_TM1"/>
    <property type="match status" value="1"/>
</dbReference>
<evidence type="ECO:0000256" key="8">
    <source>
        <dbReference type="ARBA" id="ARBA00023136"/>
    </source>
</evidence>
<dbReference type="SUPFAM" id="SSF161098">
    <property type="entry name" value="MetI-like"/>
    <property type="match status" value="1"/>
</dbReference>
<feature type="transmembrane region" description="Helical" evidence="9">
    <location>
        <begin position="218"/>
        <end position="239"/>
    </location>
</feature>
<evidence type="ECO:0000256" key="4">
    <source>
        <dbReference type="ARBA" id="ARBA00022475"/>
    </source>
</evidence>
<feature type="transmembrane region" description="Helical" evidence="9">
    <location>
        <begin position="290"/>
        <end position="312"/>
    </location>
</feature>
<dbReference type="GO" id="GO:0005315">
    <property type="term" value="F:phosphate transmembrane transporter activity"/>
    <property type="evidence" value="ECO:0007669"/>
    <property type="project" value="InterPro"/>
</dbReference>
<keyword evidence="7 9" id="KW-1133">Transmembrane helix</keyword>
<keyword evidence="13" id="KW-1185">Reference proteome</keyword>
<evidence type="ECO:0000259" key="11">
    <source>
        <dbReference type="PROSITE" id="PS50928"/>
    </source>
</evidence>
<dbReference type="Pfam" id="PF00528">
    <property type="entry name" value="BPD_transp_1"/>
    <property type="match status" value="1"/>
</dbReference>
<keyword evidence="3 9" id="KW-0813">Transport</keyword>
<accession>A0A7M2Z0Y8</accession>
<dbReference type="Proteomes" id="UP000254134">
    <property type="component" value="Unassembled WGS sequence"/>
</dbReference>
<dbReference type="GO" id="GO:0006817">
    <property type="term" value="P:phosphate ion transport"/>
    <property type="evidence" value="ECO:0007669"/>
    <property type="project" value="UniProtKB-KW"/>
</dbReference>
<evidence type="ECO:0000256" key="2">
    <source>
        <dbReference type="ARBA" id="ARBA00007069"/>
    </source>
</evidence>
<evidence type="ECO:0000256" key="9">
    <source>
        <dbReference type="RuleBase" id="RU363032"/>
    </source>
</evidence>
<evidence type="ECO:0000313" key="12">
    <source>
        <dbReference type="EMBL" id="RDI75789.1"/>
    </source>
</evidence>
<dbReference type="InterPro" id="IPR011864">
    <property type="entry name" value="Phosphate_PstC"/>
</dbReference>
<dbReference type="PANTHER" id="PTHR30425">
    <property type="entry name" value="PHOSPHATE TRANSPORT SYSTEM PERMEASE PROTEIN PST"/>
    <property type="match status" value="1"/>
</dbReference>
<feature type="transmembrane region" description="Helical" evidence="9">
    <location>
        <begin position="120"/>
        <end position="148"/>
    </location>
</feature>
<keyword evidence="4 10" id="KW-1003">Cell membrane</keyword>
<comment type="subcellular location">
    <subcellularLocation>
        <location evidence="1 9">Cell membrane</location>
        <topology evidence="1 9">Multi-pass membrane protein</topology>
    </subcellularLocation>
</comment>
<proteinExistence type="inferred from homology"/>
<evidence type="ECO:0000256" key="7">
    <source>
        <dbReference type="ARBA" id="ARBA00022989"/>
    </source>
</evidence>
<dbReference type="PANTHER" id="PTHR30425:SF1">
    <property type="entry name" value="PHOSPHATE TRANSPORT SYSTEM PERMEASE PROTEIN PSTC"/>
    <property type="match status" value="1"/>
</dbReference>
<dbReference type="InterPro" id="IPR051124">
    <property type="entry name" value="Phosphate_Transport_Permease"/>
</dbReference>
<evidence type="ECO:0000256" key="5">
    <source>
        <dbReference type="ARBA" id="ARBA00022592"/>
    </source>
</evidence>
<evidence type="ECO:0000256" key="6">
    <source>
        <dbReference type="ARBA" id="ARBA00022692"/>
    </source>
</evidence>
<dbReference type="EMBL" id="QQZY01000001">
    <property type="protein sequence ID" value="RDI75789.1"/>
    <property type="molecule type" value="Genomic_DNA"/>
</dbReference>
<feature type="transmembrane region" description="Helical" evidence="9">
    <location>
        <begin position="174"/>
        <end position="197"/>
    </location>
</feature>
<feature type="domain" description="ABC transmembrane type-1" evidence="11">
    <location>
        <begin position="83"/>
        <end position="308"/>
    </location>
</feature>
<gene>
    <name evidence="12" type="ORF">Gocc_0208</name>
</gene>
<dbReference type="CDD" id="cd06261">
    <property type="entry name" value="TM_PBP2"/>
    <property type="match status" value="1"/>
</dbReference>
<keyword evidence="5 10" id="KW-0592">Phosphate transport</keyword>
<name>A0A7M2Z0Y8_9ACTN</name>
<dbReference type="AlphaFoldDB" id="A0A7M2Z0Y8"/>
<reference evidence="12 13" key="1">
    <citation type="submission" date="2018-07" db="EMBL/GenBank/DDBJ databases">
        <title>High-quality-draft genome sequence of Gaiella occulta.</title>
        <authorList>
            <person name="Severino R."/>
            <person name="Froufe H.J.C."/>
            <person name="Rainey F.A."/>
            <person name="Barroso C."/>
            <person name="Albuquerque L."/>
            <person name="Lobo-Da-Cunha A."/>
            <person name="Da Costa M.S."/>
            <person name="Egas C."/>
        </authorList>
    </citation>
    <scope>NUCLEOTIDE SEQUENCE [LARGE SCALE GENOMIC DNA]</scope>
    <source>
        <strain evidence="12 13">F2-233</strain>
    </source>
</reference>
<dbReference type="RefSeq" id="WP_114794678.1">
    <property type="nucleotide sequence ID" value="NZ_QQZY01000001.1"/>
</dbReference>
<feature type="transmembrane region" description="Helical" evidence="9">
    <location>
        <begin position="25"/>
        <end position="47"/>
    </location>
</feature>
<comment type="similarity">
    <text evidence="2 10">Belongs to the binding-protein-dependent transport system permease family. CysTW subfamily.</text>
</comment>
<keyword evidence="8 9" id="KW-0472">Membrane</keyword>
<evidence type="ECO:0000256" key="1">
    <source>
        <dbReference type="ARBA" id="ARBA00004651"/>
    </source>
</evidence>
<evidence type="ECO:0000313" key="13">
    <source>
        <dbReference type="Proteomes" id="UP000254134"/>
    </source>
</evidence>
<evidence type="ECO:0000256" key="3">
    <source>
        <dbReference type="ARBA" id="ARBA00022448"/>
    </source>
</evidence>
<dbReference type="OrthoDB" id="9785113at2"/>
<dbReference type="NCBIfam" id="TIGR02138">
    <property type="entry name" value="phosphate_pstC"/>
    <property type="match status" value="1"/>
</dbReference>
<feature type="transmembrane region" description="Helical" evidence="9">
    <location>
        <begin position="82"/>
        <end position="108"/>
    </location>
</feature>
<protein>
    <recommendedName>
        <fullName evidence="10">Phosphate transport system permease protein</fullName>
    </recommendedName>
</protein>
<dbReference type="InterPro" id="IPR035906">
    <property type="entry name" value="MetI-like_sf"/>
</dbReference>